<dbReference type="InterPro" id="IPR011051">
    <property type="entry name" value="RmlC_Cupin_sf"/>
</dbReference>
<feature type="domain" description="Cupin type-2" evidence="2">
    <location>
        <begin position="43"/>
        <end position="110"/>
    </location>
</feature>
<dbReference type="InterPro" id="IPR013096">
    <property type="entry name" value="Cupin_2"/>
</dbReference>
<dbReference type="CDD" id="cd02222">
    <property type="entry name" value="cupin_TM1459-like"/>
    <property type="match status" value="1"/>
</dbReference>
<dbReference type="InterPro" id="IPR051610">
    <property type="entry name" value="GPI/OXD"/>
</dbReference>
<evidence type="ECO:0000259" key="2">
    <source>
        <dbReference type="Pfam" id="PF07883"/>
    </source>
</evidence>
<gene>
    <name evidence="3" type="ORF">SACC_08670</name>
</gene>
<dbReference type="SUPFAM" id="SSF51182">
    <property type="entry name" value="RmlC-like cupins"/>
    <property type="match status" value="1"/>
</dbReference>
<name>A0AAQ4CPW9_9CREN</name>
<dbReference type="RefSeq" id="WP_229571817.1">
    <property type="nucleotide sequence ID" value="NZ_AP025226.1"/>
</dbReference>
<dbReference type="KEGG" id="scas:SACC_08670"/>
<protein>
    <submittedName>
        <fullName evidence="3">Cupin</fullName>
    </submittedName>
</protein>
<dbReference type="PANTHER" id="PTHR35848">
    <property type="entry name" value="OXALATE-BINDING PROTEIN"/>
    <property type="match status" value="1"/>
</dbReference>
<proteinExistence type="predicted"/>
<evidence type="ECO:0000256" key="1">
    <source>
        <dbReference type="ARBA" id="ARBA00022723"/>
    </source>
</evidence>
<reference evidence="3 4" key="1">
    <citation type="journal article" date="2022" name="Microbiol. Resour. Announc.">
        <title>Complete Genome Sequence of the Hyperthermophilic and Acidophilic Archaeon Saccharolobus caldissimus Strain HS-3T.</title>
        <authorList>
            <person name="Sakai H.D."/>
            <person name="Kurosawa N."/>
        </authorList>
    </citation>
    <scope>NUCLEOTIDE SEQUENCE [LARGE SCALE GENOMIC DNA]</scope>
    <source>
        <strain evidence="3 4">JCM32116</strain>
    </source>
</reference>
<dbReference type="GO" id="GO:0046872">
    <property type="term" value="F:metal ion binding"/>
    <property type="evidence" value="ECO:0007669"/>
    <property type="project" value="UniProtKB-KW"/>
</dbReference>
<dbReference type="InterPro" id="IPR014710">
    <property type="entry name" value="RmlC-like_jellyroll"/>
</dbReference>
<keyword evidence="1" id="KW-0479">Metal-binding</keyword>
<dbReference type="AlphaFoldDB" id="A0AAQ4CPW9"/>
<keyword evidence="4" id="KW-1185">Reference proteome</keyword>
<dbReference type="GeneID" id="68865609"/>
<evidence type="ECO:0000313" key="4">
    <source>
        <dbReference type="Proteomes" id="UP001319921"/>
    </source>
</evidence>
<sequence>MEYYLDNVENIKIEPVTIKGSHNAFIQWLVTKEIGSNKYAVRHFIIKPKGIIAHHKHKYSETLFIIKGTGRVCINGITKEVNKGDFVFINSNIPHQLRNDGTEDFEFICVISYEDDMNIVPIDVPCEQR</sequence>
<dbReference type="EMBL" id="AP025226">
    <property type="protein sequence ID" value="BDB97850.1"/>
    <property type="molecule type" value="Genomic_DNA"/>
</dbReference>
<organism evidence="3 4">
    <name type="scientific">Saccharolobus caldissimus</name>
    <dbReference type="NCBI Taxonomy" id="1702097"/>
    <lineage>
        <taxon>Archaea</taxon>
        <taxon>Thermoproteota</taxon>
        <taxon>Thermoprotei</taxon>
        <taxon>Sulfolobales</taxon>
        <taxon>Sulfolobaceae</taxon>
        <taxon>Saccharolobus</taxon>
    </lineage>
</organism>
<accession>A0AAQ4CPW9</accession>
<dbReference type="Pfam" id="PF07883">
    <property type="entry name" value="Cupin_2"/>
    <property type="match status" value="1"/>
</dbReference>
<dbReference type="Proteomes" id="UP001319921">
    <property type="component" value="Chromosome"/>
</dbReference>
<dbReference type="PANTHER" id="PTHR35848:SF6">
    <property type="entry name" value="CUPIN TYPE-2 DOMAIN-CONTAINING PROTEIN"/>
    <property type="match status" value="1"/>
</dbReference>
<dbReference type="Gene3D" id="2.60.120.10">
    <property type="entry name" value="Jelly Rolls"/>
    <property type="match status" value="1"/>
</dbReference>
<evidence type="ECO:0000313" key="3">
    <source>
        <dbReference type="EMBL" id="BDB97850.1"/>
    </source>
</evidence>